<dbReference type="PANTHER" id="PTHR22589">
    <property type="entry name" value="CARNITINE O-ACYLTRANSFERASE"/>
    <property type="match status" value="1"/>
</dbReference>
<dbReference type="OrthoDB" id="240216at2759"/>
<comment type="similarity">
    <text evidence="1">Belongs to the carnitine/choline acetyltransferase family.</text>
</comment>
<evidence type="ECO:0000256" key="2">
    <source>
        <dbReference type="ARBA" id="ARBA00022679"/>
    </source>
</evidence>
<evidence type="ECO:0000256" key="3">
    <source>
        <dbReference type="ARBA" id="ARBA00023315"/>
    </source>
</evidence>
<dbReference type="GO" id="GO:1990380">
    <property type="term" value="F:K48-linked deubiquitinase activity"/>
    <property type="evidence" value="ECO:0007669"/>
    <property type="project" value="InterPro"/>
</dbReference>
<evidence type="ECO:0000259" key="6">
    <source>
        <dbReference type="Pfam" id="PF00755"/>
    </source>
</evidence>
<feature type="compositionally biased region" description="Basic and acidic residues" evidence="5">
    <location>
        <begin position="416"/>
        <end position="434"/>
    </location>
</feature>
<evidence type="ECO:0000256" key="1">
    <source>
        <dbReference type="ARBA" id="ARBA00005232"/>
    </source>
</evidence>
<keyword evidence="2" id="KW-0808">Transferase</keyword>
<feature type="compositionally biased region" description="Basic and acidic residues" evidence="5">
    <location>
        <begin position="68"/>
        <end position="77"/>
    </location>
</feature>
<sequence length="1214" mass="135994">MTAIHPDPEPLHDTQTEPTQRPLKHHSQSPSPETHRQQVDSASSPDIPPQQQSNSEAIEPTRPPQISQHREAARKSAADVWQLKELQWPPDDETRPVIRIITQNENGPCGLIALCNILILRGDIVIEPPRRKSVSYEYLAGLIADHILSSPQLDPSSDDLAKALSTLPHTQQGMDLNPVFTSLSSFTTSPSSSTHATTLFDLSRVRLVHGWLADPQAPSFLALEKVRDYDAATNLIVNCDAIMGGRMVESVGEPTATSGVAGSESAGVKSEGERRMIEEAFLIRDFLESNPTQLTYHGLESLFNAMHARELVCLFRNSHLGVLYKRIDEYGQESLWTLVTDANFANESAVAWESLCDVDGAGSFFVDSRFRPASTAGGDYAGHAADQVAREQAQVEALAAEASDFEIARRLQAEEEEGERRRIAAEERRRREANGRQPVYAPQHQQRPQQPPIGQMGNLRISQQHITAEELASTGKKAKKDKDCVMITALKRLKLGDRAGVSQVAMFTLRRVVNHTPTFSRNARMFALYTPLRTERIPTFANQRGLPKLPVPKLRPTLDRYLKSLEPIIAESSGSHAVVEMQKRVKMAEEFENGIGKLAQARLIDLDNASENNWLDDNMWMKKAYHEWRAPLLINSNWWLLFHHDTTIPEYIKNHDGTNPFKEGIQLPTGGEISDWQIRRAAWLASRFMNFKERLDAQDIHPDSSRTGPFCMYQYTRFVLTLLNSLTPLYAGARHDILIQDFGHDCDMLSAIPPEKNGRHIHVMLNDWCYTVQVYDGAGRNVGVKELEHRLWEVVKDVQKREGKGERATRVGILTADERTRWAKSLQPKNREYLLTLSDQNRGSFRAIETAMFTISLDPYTLPPSANQNIDPHKQPVLDAHVRNTSSGINGLNRWFDKSLTVSIESNGRAGMNGEHSPCDALIPSIIVDYVVAEPIDVTAFDESLQKLGGVEYVGTGEGQHWKPLDWVVDATLSEEIQQAEARAKEIVEDSDASQLWFCEYAADWIKKSAKVSPDAYIQLALQLAWYKQRGEFTATYETASTRLFKHGRTDVIRTYSTDTRDFVKTMIDSNASPTTRLTALQRAITSHNAYTRDASTGKGCDRHLFGLKQMLRPGESSALFDDELFAKSSEWKLSTSGLSAGERFLGTGFGTVWPDGYGINYLAGPKIIKFGIESKYSSPTTSTAEFKAKVVESMREMKSLFNELDETASKAKL</sequence>
<feature type="active site" description="Proton acceptor" evidence="4">
    <location>
        <position position="916"/>
    </location>
</feature>
<dbReference type="EMBL" id="SSOP01000027">
    <property type="protein sequence ID" value="KAB5594003.1"/>
    <property type="molecule type" value="Genomic_DNA"/>
</dbReference>
<protein>
    <recommendedName>
        <fullName evidence="10">Choline/carnitine acyltransferase domain-containing protein</fullName>
    </recommendedName>
</protein>
<evidence type="ECO:0000313" key="9">
    <source>
        <dbReference type="Proteomes" id="UP000383932"/>
    </source>
</evidence>
<keyword evidence="3" id="KW-0012">Acyltransferase</keyword>
<dbReference type="InterPro" id="IPR042231">
    <property type="entry name" value="Cho/carn_acyl_trans_2"/>
</dbReference>
<proteinExistence type="inferred from homology"/>
<dbReference type="PANTHER" id="PTHR22589:SF107">
    <property type="entry name" value="CHOLINE_CARNITINE ACYLTRANSFERASE DOMAIN-CONTAINING PROTEIN"/>
    <property type="match status" value="1"/>
</dbReference>
<accession>A0A5N5QR18</accession>
<dbReference type="InterPro" id="IPR033979">
    <property type="entry name" value="MINDY_domain"/>
</dbReference>
<dbReference type="GO" id="GO:0004843">
    <property type="term" value="F:cysteine-type deubiquitinase activity"/>
    <property type="evidence" value="ECO:0007669"/>
    <property type="project" value="InterPro"/>
</dbReference>
<evidence type="ECO:0000313" key="8">
    <source>
        <dbReference type="EMBL" id="KAB5594003.1"/>
    </source>
</evidence>
<reference evidence="8 9" key="1">
    <citation type="journal article" date="2019" name="Fungal Biol. Biotechnol.">
        <title>Draft genome sequence of fastidious pathogen Ceratobasidium theobromae, which causes vascular-streak dieback in Theobroma cacao.</title>
        <authorList>
            <person name="Ali S.S."/>
            <person name="Asman A."/>
            <person name="Shao J."/>
            <person name="Firmansyah A.P."/>
            <person name="Susilo A.W."/>
            <person name="Rosmana A."/>
            <person name="McMahon P."/>
            <person name="Junaid M."/>
            <person name="Guest D."/>
            <person name="Kheng T.Y."/>
            <person name="Meinhardt L.W."/>
            <person name="Bailey B.A."/>
        </authorList>
    </citation>
    <scope>NUCLEOTIDE SEQUENCE [LARGE SCALE GENOMIC DNA]</scope>
    <source>
        <strain evidence="8 9">CT2</strain>
    </source>
</reference>
<dbReference type="InterPro" id="IPR000542">
    <property type="entry name" value="Carn_acyl_trans"/>
</dbReference>
<feature type="region of interest" description="Disordered" evidence="5">
    <location>
        <begin position="416"/>
        <end position="456"/>
    </location>
</feature>
<dbReference type="Gene3D" id="3.30.559.10">
    <property type="entry name" value="Chloramphenicol acetyltransferase-like domain"/>
    <property type="match status" value="1"/>
</dbReference>
<keyword evidence="9" id="KW-1185">Reference proteome</keyword>
<dbReference type="InterPro" id="IPR039551">
    <property type="entry name" value="Cho/carn_acyl_trans"/>
</dbReference>
<evidence type="ECO:0000259" key="7">
    <source>
        <dbReference type="Pfam" id="PF04424"/>
    </source>
</evidence>
<dbReference type="SUPFAM" id="SSF52777">
    <property type="entry name" value="CoA-dependent acyltransferases"/>
    <property type="match status" value="2"/>
</dbReference>
<feature type="compositionally biased region" description="Low complexity" evidence="5">
    <location>
        <begin position="442"/>
        <end position="455"/>
    </location>
</feature>
<dbReference type="Pfam" id="PF04424">
    <property type="entry name" value="MINDY_DUB"/>
    <property type="match status" value="1"/>
</dbReference>
<name>A0A5N5QR18_9AGAM</name>
<gene>
    <name evidence="8" type="ORF">CTheo_2604</name>
</gene>
<dbReference type="Gene3D" id="3.30.559.70">
    <property type="entry name" value="Choline/Carnitine o-acyltransferase, domain 2"/>
    <property type="match status" value="1"/>
</dbReference>
<feature type="region of interest" description="Disordered" evidence="5">
    <location>
        <begin position="1"/>
        <end position="78"/>
    </location>
</feature>
<organism evidence="8 9">
    <name type="scientific">Ceratobasidium theobromae</name>
    <dbReference type="NCBI Taxonomy" id="1582974"/>
    <lineage>
        <taxon>Eukaryota</taxon>
        <taxon>Fungi</taxon>
        <taxon>Dikarya</taxon>
        <taxon>Basidiomycota</taxon>
        <taxon>Agaricomycotina</taxon>
        <taxon>Agaricomycetes</taxon>
        <taxon>Cantharellales</taxon>
        <taxon>Ceratobasidiaceae</taxon>
        <taxon>Ceratobasidium</taxon>
    </lineage>
</organism>
<comment type="caution">
    <text evidence="8">The sequence shown here is derived from an EMBL/GenBank/DDBJ whole genome shotgun (WGS) entry which is preliminary data.</text>
</comment>
<dbReference type="Pfam" id="PF00755">
    <property type="entry name" value="Carn_acyltransf"/>
    <property type="match status" value="1"/>
</dbReference>
<evidence type="ECO:0000256" key="5">
    <source>
        <dbReference type="SAM" id="MobiDB-lite"/>
    </source>
</evidence>
<feature type="compositionally biased region" description="Basic and acidic residues" evidence="5">
    <location>
        <begin position="1"/>
        <end position="15"/>
    </location>
</feature>
<dbReference type="AlphaFoldDB" id="A0A5N5QR18"/>
<dbReference type="GO" id="GO:0016746">
    <property type="term" value="F:acyltransferase activity"/>
    <property type="evidence" value="ECO:0007669"/>
    <property type="project" value="UniProtKB-KW"/>
</dbReference>
<feature type="compositionally biased region" description="Polar residues" evidence="5">
    <location>
        <begin position="39"/>
        <end position="56"/>
    </location>
</feature>
<evidence type="ECO:0000256" key="4">
    <source>
        <dbReference type="PIRSR" id="PIRSR600542-1"/>
    </source>
</evidence>
<dbReference type="Proteomes" id="UP000383932">
    <property type="component" value="Unassembled WGS sequence"/>
</dbReference>
<dbReference type="InterPro" id="IPR023213">
    <property type="entry name" value="CAT-like_dom_sf"/>
</dbReference>
<feature type="domain" description="MINDY deubiquitinase" evidence="7">
    <location>
        <begin position="80"/>
        <end position="370"/>
    </location>
</feature>
<evidence type="ECO:0008006" key="10">
    <source>
        <dbReference type="Google" id="ProtNLM"/>
    </source>
</evidence>
<feature type="domain" description="Choline/carnitine acyltransferase" evidence="6">
    <location>
        <begin position="549"/>
        <end position="1191"/>
    </location>
</feature>